<evidence type="ECO:0000313" key="2">
    <source>
        <dbReference type="EMBL" id="MDG9699362.1"/>
    </source>
</evidence>
<comment type="caution">
    <text evidence="2">The sequence shown here is derived from an EMBL/GenBank/DDBJ whole genome shotgun (WGS) entry which is preliminary data.</text>
</comment>
<reference evidence="2 3" key="1">
    <citation type="submission" date="2023-04" db="EMBL/GenBank/DDBJ databases">
        <title>Ottowia paracancer sp. nov., isolated from human stomach.</title>
        <authorList>
            <person name="Song Y."/>
        </authorList>
    </citation>
    <scope>NUCLEOTIDE SEQUENCE [LARGE SCALE GENOMIC DNA]</scope>
    <source>
        <strain evidence="2 3">10c7w1</strain>
    </source>
</reference>
<proteinExistence type="predicted"/>
<gene>
    <name evidence="2" type="ORF">QB898_06445</name>
</gene>
<dbReference type="Proteomes" id="UP001237156">
    <property type="component" value="Unassembled WGS sequence"/>
</dbReference>
<feature type="region of interest" description="Disordered" evidence="1">
    <location>
        <begin position="1"/>
        <end position="26"/>
    </location>
</feature>
<evidence type="ECO:0000256" key="1">
    <source>
        <dbReference type="SAM" id="MobiDB-lite"/>
    </source>
</evidence>
<dbReference type="AlphaFoldDB" id="A0AAW6RKR6"/>
<name>A0AAW6RKR6_9BURK</name>
<dbReference type="RefSeq" id="WP_279524276.1">
    <property type="nucleotide sequence ID" value="NZ_JARVII010000010.1"/>
</dbReference>
<keyword evidence="3" id="KW-1185">Reference proteome</keyword>
<accession>A0AAW6RKR6</accession>
<organism evidence="2 3">
    <name type="scientific">Ottowia cancrivicina</name>
    <dbReference type="NCBI Taxonomy" id="3040346"/>
    <lineage>
        <taxon>Bacteria</taxon>
        <taxon>Pseudomonadati</taxon>
        <taxon>Pseudomonadota</taxon>
        <taxon>Betaproteobacteria</taxon>
        <taxon>Burkholderiales</taxon>
        <taxon>Comamonadaceae</taxon>
        <taxon>Ottowia</taxon>
    </lineage>
</organism>
<sequence length="89" mass="9894">MTKRREARDYAVQAAMPEEGTARGPHAFCTPHAHGEPHELRTATGLCQFTGLLTGLRACDRAKNRSGPSHEMGKGKLHYFRYVIHSTMS</sequence>
<dbReference type="EMBL" id="JARVII010000010">
    <property type="protein sequence ID" value="MDG9699362.1"/>
    <property type="molecule type" value="Genomic_DNA"/>
</dbReference>
<evidence type="ECO:0000313" key="3">
    <source>
        <dbReference type="Proteomes" id="UP001237156"/>
    </source>
</evidence>
<protein>
    <submittedName>
        <fullName evidence="2">Uncharacterized protein</fullName>
    </submittedName>
</protein>